<evidence type="ECO:0000256" key="1">
    <source>
        <dbReference type="SAM" id="MobiDB-lite"/>
    </source>
</evidence>
<keyword evidence="3" id="KW-1185">Reference proteome</keyword>
<evidence type="ECO:0008006" key="4">
    <source>
        <dbReference type="Google" id="ProtNLM"/>
    </source>
</evidence>
<accession>A0A917CIP3</accession>
<dbReference type="EMBL" id="BMCT01000015">
    <property type="protein sequence ID" value="GGF89626.1"/>
    <property type="molecule type" value="Genomic_DNA"/>
</dbReference>
<protein>
    <recommendedName>
        <fullName evidence="4">DUF2934 domain-containing protein</fullName>
    </recommendedName>
</protein>
<evidence type="ECO:0000313" key="3">
    <source>
        <dbReference type="Proteomes" id="UP000606044"/>
    </source>
</evidence>
<dbReference type="Proteomes" id="UP000606044">
    <property type="component" value="Unassembled WGS sequence"/>
</dbReference>
<dbReference type="InterPro" id="IPR021327">
    <property type="entry name" value="DUF2934"/>
</dbReference>
<reference evidence="2" key="2">
    <citation type="submission" date="2020-09" db="EMBL/GenBank/DDBJ databases">
        <authorList>
            <person name="Sun Q."/>
            <person name="Sedlacek I."/>
        </authorList>
    </citation>
    <scope>NUCLEOTIDE SEQUENCE</scope>
    <source>
        <strain evidence="2">CCM 7897</strain>
    </source>
</reference>
<feature type="region of interest" description="Disordered" evidence="1">
    <location>
        <begin position="47"/>
        <end position="87"/>
    </location>
</feature>
<organism evidence="2 3">
    <name type="scientific">Azorhizobium oxalatiphilum</name>
    <dbReference type="NCBI Taxonomy" id="980631"/>
    <lineage>
        <taxon>Bacteria</taxon>
        <taxon>Pseudomonadati</taxon>
        <taxon>Pseudomonadota</taxon>
        <taxon>Alphaproteobacteria</taxon>
        <taxon>Hyphomicrobiales</taxon>
        <taxon>Xanthobacteraceae</taxon>
        <taxon>Azorhizobium</taxon>
    </lineage>
</organism>
<evidence type="ECO:0000313" key="2">
    <source>
        <dbReference type="EMBL" id="GGF89626.1"/>
    </source>
</evidence>
<reference evidence="2" key="1">
    <citation type="journal article" date="2014" name="Int. J. Syst. Evol. Microbiol.">
        <title>Complete genome sequence of Corynebacterium casei LMG S-19264T (=DSM 44701T), isolated from a smear-ripened cheese.</title>
        <authorList>
            <consortium name="US DOE Joint Genome Institute (JGI-PGF)"/>
            <person name="Walter F."/>
            <person name="Albersmeier A."/>
            <person name="Kalinowski J."/>
            <person name="Ruckert C."/>
        </authorList>
    </citation>
    <scope>NUCLEOTIDE SEQUENCE</scope>
    <source>
        <strain evidence="2">CCM 7897</strain>
    </source>
</reference>
<gene>
    <name evidence="2" type="ORF">GCM10007301_56930</name>
</gene>
<dbReference type="AlphaFoldDB" id="A0A917CIP3"/>
<name>A0A917CIP3_9HYPH</name>
<dbReference type="RefSeq" id="WP_188584271.1">
    <property type="nucleotide sequence ID" value="NZ_BMCT01000015.1"/>
</dbReference>
<proteinExistence type="predicted"/>
<comment type="caution">
    <text evidence="2">The sequence shown here is derived from an EMBL/GenBank/DDBJ whole genome shotgun (WGS) entry which is preliminary data.</text>
</comment>
<sequence>MDIEDRIRERAHQIWLSEGQPQGRAQANWDMAKEIIAQEDGYLATTRPVSEDTVDAEPASLQDNLGEFPTLTDQGEGSPPAPPQTKK</sequence>
<dbReference type="Pfam" id="PF11154">
    <property type="entry name" value="DUF2934"/>
    <property type="match status" value="1"/>
</dbReference>